<name>A0A374NH11_9FIRM</name>
<comment type="caution">
    <text evidence="1">The sequence shown here is derived from an EMBL/GenBank/DDBJ whole genome shotgun (WGS) entry which is preliminary data.</text>
</comment>
<dbReference type="RefSeq" id="WP_117983184.1">
    <property type="nucleotide sequence ID" value="NZ_JBKUJP010000102.1"/>
</dbReference>
<dbReference type="EMBL" id="QSOE01000094">
    <property type="protein sequence ID" value="RGI83624.1"/>
    <property type="molecule type" value="Genomic_DNA"/>
</dbReference>
<sequence>MEIKQLIDDYIHWLKKEITFEKIGEYYEITTPFLNSANDFIQIYVRIDKDTIFFTDDNSEKFYFI</sequence>
<dbReference type="Proteomes" id="UP000283700">
    <property type="component" value="Unassembled WGS sequence"/>
</dbReference>
<evidence type="ECO:0000313" key="1">
    <source>
        <dbReference type="EMBL" id="RGI83624.1"/>
    </source>
</evidence>
<organism evidence="1 3">
    <name type="scientific">Anaerobutyricum hallii</name>
    <dbReference type="NCBI Taxonomy" id="39488"/>
    <lineage>
        <taxon>Bacteria</taxon>
        <taxon>Bacillati</taxon>
        <taxon>Bacillota</taxon>
        <taxon>Clostridia</taxon>
        <taxon>Lachnospirales</taxon>
        <taxon>Lachnospiraceae</taxon>
        <taxon>Anaerobutyricum</taxon>
    </lineage>
</organism>
<proteinExistence type="predicted"/>
<accession>A0A374NH11</accession>
<evidence type="ECO:0000313" key="2">
    <source>
        <dbReference type="EMBL" id="RHN16210.1"/>
    </source>
</evidence>
<gene>
    <name evidence="2" type="ORF">DWZ29_03635</name>
    <name evidence="1" type="ORF">DXD91_11820</name>
</gene>
<evidence type="ECO:0000313" key="4">
    <source>
        <dbReference type="Proteomes" id="UP000283700"/>
    </source>
</evidence>
<evidence type="ECO:0008006" key="5">
    <source>
        <dbReference type="Google" id="ProtNLM"/>
    </source>
</evidence>
<dbReference type="Proteomes" id="UP000262524">
    <property type="component" value="Unassembled WGS sequence"/>
</dbReference>
<protein>
    <recommendedName>
        <fullName evidence="5">DUF1828 domain-containing protein</fullName>
    </recommendedName>
</protein>
<reference evidence="3 4" key="1">
    <citation type="submission" date="2018-08" db="EMBL/GenBank/DDBJ databases">
        <title>A genome reference for cultivated species of the human gut microbiota.</title>
        <authorList>
            <person name="Zou Y."/>
            <person name="Xue W."/>
            <person name="Luo G."/>
        </authorList>
    </citation>
    <scope>NUCLEOTIDE SEQUENCE [LARGE SCALE GENOMIC DNA]</scope>
    <source>
        <strain evidence="2 4">AF31-17AC</strain>
        <strain evidence="1 3">TM10-1AC</strain>
    </source>
</reference>
<evidence type="ECO:0000313" key="3">
    <source>
        <dbReference type="Proteomes" id="UP000262524"/>
    </source>
</evidence>
<dbReference type="AlphaFoldDB" id="A0A374NH11"/>
<dbReference type="EMBL" id="QRQO01000006">
    <property type="protein sequence ID" value="RHN16210.1"/>
    <property type="molecule type" value="Genomic_DNA"/>
</dbReference>